<dbReference type="AlphaFoldDB" id="A0A1W6ZCR2"/>
<dbReference type="InterPro" id="IPR007332">
    <property type="entry name" value="DUF411"/>
</dbReference>
<dbReference type="Pfam" id="PF04214">
    <property type="entry name" value="DUF411"/>
    <property type="match status" value="1"/>
</dbReference>
<feature type="chain" id="PRO_5011986654" evidence="1">
    <location>
        <begin position="29"/>
        <end position="157"/>
    </location>
</feature>
<dbReference type="OrthoDB" id="14727at2"/>
<organism evidence="2 3">
    <name type="scientific">Bordetella genomosp. 13</name>
    <dbReference type="NCBI Taxonomy" id="463040"/>
    <lineage>
        <taxon>Bacteria</taxon>
        <taxon>Pseudomonadati</taxon>
        <taxon>Pseudomonadota</taxon>
        <taxon>Betaproteobacteria</taxon>
        <taxon>Burkholderiales</taxon>
        <taxon>Alcaligenaceae</taxon>
        <taxon>Bordetella</taxon>
    </lineage>
</organism>
<dbReference type="KEGG" id="bgm:CAL15_12065"/>
<protein>
    <submittedName>
        <fullName evidence="2">Metal-binding protein</fullName>
    </submittedName>
</protein>
<proteinExistence type="predicted"/>
<reference evidence="2 3" key="1">
    <citation type="submission" date="2017-05" db="EMBL/GenBank/DDBJ databases">
        <title>Complete and WGS of Bordetella genogroups.</title>
        <authorList>
            <person name="Spilker T."/>
            <person name="LiPuma J."/>
        </authorList>
    </citation>
    <scope>NUCLEOTIDE SEQUENCE [LARGE SCALE GENOMIC DNA]</scope>
    <source>
        <strain evidence="2 3">AU7206</strain>
    </source>
</reference>
<gene>
    <name evidence="2" type="ORF">CAL15_12065</name>
</gene>
<sequence>MLHTPETRRHTRRALLAALACAPVWALAGGAGQISVWKTPDCGCCKGWAKHLQDNGFAVTVHDVRDTSVVRQRNGIPDNYASCHSAQIEGYALEGHVPAAEIRRLLRERPAAIGLAVPGMPLGAPGMDGPEYGGRRLPYSVYVIELGGAARLYQNYL</sequence>
<keyword evidence="1" id="KW-0732">Signal</keyword>
<name>A0A1W6ZCR2_9BORD</name>
<dbReference type="STRING" id="463040.CAL15_12065"/>
<dbReference type="EMBL" id="CP021111">
    <property type="protein sequence ID" value="ARP95045.1"/>
    <property type="molecule type" value="Genomic_DNA"/>
</dbReference>
<keyword evidence="3" id="KW-1185">Reference proteome</keyword>
<dbReference type="RefSeq" id="WP_086078809.1">
    <property type="nucleotide sequence ID" value="NZ_CP021111.1"/>
</dbReference>
<evidence type="ECO:0000256" key="1">
    <source>
        <dbReference type="SAM" id="SignalP"/>
    </source>
</evidence>
<dbReference type="Proteomes" id="UP000194161">
    <property type="component" value="Chromosome"/>
</dbReference>
<accession>A0A1W6ZCR2</accession>
<feature type="signal peptide" evidence="1">
    <location>
        <begin position="1"/>
        <end position="28"/>
    </location>
</feature>
<evidence type="ECO:0000313" key="3">
    <source>
        <dbReference type="Proteomes" id="UP000194161"/>
    </source>
</evidence>
<evidence type="ECO:0000313" key="2">
    <source>
        <dbReference type="EMBL" id="ARP95045.1"/>
    </source>
</evidence>